<name>A0A495J2F8_9SPHI</name>
<feature type="domain" description="Outer membrane protein beta-barrel" evidence="2">
    <location>
        <begin position="51"/>
        <end position="217"/>
    </location>
</feature>
<protein>
    <recommendedName>
        <fullName evidence="2">Outer membrane protein beta-barrel domain-containing protein</fullName>
    </recommendedName>
</protein>
<accession>A0A495J2F8</accession>
<evidence type="ECO:0000313" key="4">
    <source>
        <dbReference type="Proteomes" id="UP000268007"/>
    </source>
</evidence>
<dbReference type="OrthoDB" id="1467485at2"/>
<evidence type="ECO:0000259" key="2">
    <source>
        <dbReference type="Pfam" id="PF13568"/>
    </source>
</evidence>
<evidence type="ECO:0000313" key="3">
    <source>
        <dbReference type="EMBL" id="RKR82548.1"/>
    </source>
</evidence>
<dbReference type="Pfam" id="PF13568">
    <property type="entry name" value="OMP_b-brl_2"/>
    <property type="match status" value="1"/>
</dbReference>
<dbReference type="AlphaFoldDB" id="A0A495J2F8"/>
<sequence>MIKKFYLTLCLLLILSAKLWAQVAAWGGGADYTDYGFGFHFSYISNSYTVLKKSDWRTPFFDNNAGKIITDSLNSITSSSSAGFGVGFIARLRITDNLEVRTTPSLAFSDRTISYQYKTASQNVEKTVNAALVEIPLSLKLKSDRLGNVRAYLLGGVKYSYSITAPKKDDPNMSPLDKLVANQRSYASYEAGVGCDIYFNYFKFSPELKLSNSFKSILTSGNNPYSKPLDKLFLQTLVFSIYFE</sequence>
<evidence type="ECO:0000256" key="1">
    <source>
        <dbReference type="SAM" id="SignalP"/>
    </source>
</evidence>
<keyword evidence="4" id="KW-1185">Reference proteome</keyword>
<dbReference type="RefSeq" id="WP_121198138.1">
    <property type="nucleotide sequence ID" value="NZ_RBKU01000001.1"/>
</dbReference>
<dbReference type="Proteomes" id="UP000268007">
    <property type="component" value="Unassembled WGS sequence"/>
</dbReference>
<keyword evidence="1" id="KW-0732">Signal</keyword>
<dbReference type="EMBL" id="RBKU01000001">
    <property type="protein sequence ID" value="RKR82548.1"/>
    <property type="molecule type" value="Genomic_DNA"/>
</dbReference>
<comment type="caution">
    <text evidence="3">The sequence shown here is derived from an EMBL/GenBank/DDBJ whole genome shotgun (WGS) entry which is preliminary data.</text>
</comment>
<feature type="signal peptide" evidence="1">
    <location>
        <begin position="1"/>
        <end position="21"/>
    </location>
</feature>
<feature type="chain" id="PRO_5019788358" description="Outer membrane protein beta-barrel domain-containing protein" evidence="1">
    <location>
        <begin position="22"/>
        <end position="244"/>
    </location>
</feature>
<organism evidence="3 4">
    <name type="scientific">Mucilaginibacter gracilis</name>
    <dbReference type="NCBI Taxonomy" id="423350"/>
    <lineage>
        <taxon>Bacteria</taxon>
        <taxon>Pseudomonadati</taxon>
        <taxon>Bacteroidota</taxon>
        <taxon>Sphingobacteriia</taxon>
        <taxon>Sphingobacteriales</taxon>
        <taxon>Sphingobacteriaceae</taxon>
        <taxon>Mucilaginibacter</taxon>
    </lineage>
</organism>
<reference evidence="3 4" key="1">
    <citation type="submission" date="2018-10" db="EMBL/GenBank/DDBJ databases">
        <title>Genomic Encyclopedia of Archaeal and Bacterial Type Strains, Phase II (KMG-II): from individual species to whole genera.</title>
        <authorList>
            <person name="Goeker M."/>
        </authorList>
    </citation>
    <scope>NUCLEOTIDE SEQUENCE [LARGE SCALE GENOMIC DNA]</scope>
    <source>
        <strain evidence="3 4">DSM 18602</strain>
    </source>
</reference>
<proteinExistence type="predicted"/>
<gene>
    <name evidence="3" type="ORF">BDD43_2733</name>
</gene>
<dbReference type="InterPro" id="IPR025665">
    <property type="entry name" value="Beta-barrel_OMP_2"/>
</dbReference>